<evidence type="ECO:0000256" key="8">
    <source>
        <dbReference type="ARBA" id="ARBA00022989"/>
    </source>
</evidence>
<dbReference type="PANTHER" id="PTHR11035">
    <property type="entry name" value="VERY-LONG-CHAIN (3R)-3-HYDROXYACYL-COA DEHYDRATASE"/>
    <property type="match status" value="1"/>
</dbReference>
<evidence type="ECO:0000256" key="6">
    <source>
        <dbReference type="ARBA" id="ARBA00022692"/>
    </source>
</evidence>
<dbReference type="EC" id="4.2.1.134" evidence="4 15"/>
<organism evidence="18 19">
    <name type="scientific">Crotalus adamanteus</name>
    <name type="common">Eastern diamondback rattlesnake</name>
    <dbReference type="NCBI Taxonomy" id="8729"/>
    <lineage>
        <taxon>Eukaryota</taxon>
        <taxon>Metazoa</taxon>
        <taxon>Chordata</taxon>
        <taxon>Craniata</taxon>
        <taxon>Vertebrata</taxon>
        <taxon>Euteleostomi</taxon>
        <taxon>Lepidosauria</taxon>
        <taxon>Squamata</taxon>
        <taxon>Bifurcata</taxon>
        <taxon>Unidentata</taxon>
        <taxon>Episquamata</taxon>
        <taxon>Toxicofera</taxon>
        <taxon>Serpentes</taxon>
        <taxon>Colubroidea</taxon>
        <taxon>Viperidae</taxon>
        <taxon>Crotalinae</taxon>
        <taxon>Crotalus</taxon>
    </lineage>
</organism>
<comment type="pathway">
    <text evidence="2 15">Lipid metabolism; fatty acid biosynthesis.</text>
</comment>
<keyword evidence="19" id="KW-1185">Reference proteome</keyword>
<evidence type="ECO:0000256" key="1">
    <source>
        <dbReference type="ARBA" id="ARBA00004141"/>
    </source>
</evidence>
<evidence type="ECO:0000313" key="19">
    <source>
        <dbReference type="Proteomes" id="UP001474421"/>
    </source>
</evidence>
<dbReference type="AlphaFoldDB" id="A0AAW1C8Q7"/>
<feature type="transmembrane region" description="Helical" evidence="15">
    <location>
        <begin position="247"/>
        <end position="272"/>
    </location>
</feature>
<name>A0AAW1C8Q7_CROAD</name>
<comment type="caution">
    <text evidence="15">Lacks conserved residue(s) required for the propagation of feature annotation.</text>
</comment>
<comment type="catalytic activity">
    <reaction evidence="14">
        <text>a very-long-chain (3R)-3-hydroxyacyl-CoA = a very-long-chain (2E)-enoyl-CoA + H2O</text>
        <dbReference type="Rhea" id="RHEA:45812"/>
        <dbReference type="ChEBI" id="CHEBI:15377"/>
        <dbReference type="ChEBI" id="CHEBI:83728"/>
        <dbReference type="ChEBI" id="CHEBI:85440"/>
        <dbReference type="EC" id="4.2.1.134"/>
    </reaction>
    <physiologicalReaction direction="left-to-right" evidence="14">
        <dbReference type="Rhea" id="RHEA:45813"/>
    </physiologicalReaction>
</comment>
<comment type="catalytic activity">
    <reaction evidence="13">
        <text>(3R)-hydroxyhexadecanoyl-CoA = (2E)-hexadecenoyl-CoA + H2O</text>
        <dbReference type="Rhea" id="RHEA:39159"/>
        <dbReference type="ChEBI" id="CHEBI:15377"/>
        <dbReference type="ChEBI" id="CHEBI:61526"/>
        <dbReference type="ChEBI" id="CHEBI:74278"/>
    </reaction>
    <physiologicalReaction direction="left-to-right" evidence="13">
        <dbReference type="Rhea" id="RHEA:39160"/>
    </physiologicalReaction>
</comment>
<feature type="transmembrane region" description="Helical" evidence="15">
    <location>
        <begin position="166"/>
        <end position="191"/>
    </location>
</feature>
<dbReference type="Pfam" id="PF04387">
    <property type="entry name" value="PTPLA"/>
    <property type="match status" value="1"/>
</dbReference>
<sequence>MHAKDLQLLLRFAGYAALFVQAPDAPAPPLATASSPNGCSPSPTRRASFSLLPPRASRVTPRKARPSWVAASLKPRPARLARALPLPGAGKQLKRRHGDLRELQRERPPARERLREQEPAAPAGWRPAVERPRRLSNGLSSHLQRGHDSWVACYSKKPLKFFQTGALLEIVHCAVGIVPSSVVLTAFQIMSRVFLTWGIAHSVKEVQSEDSILLFVVAWTITEIIRYSFYTFSLLNHLPYFIKWARYTLFIILYPMGVTGEMLTMYAALPFIKRSGLFSISLPNKYNFSFDYYTFLILVMLTYIPSFPQLYFHMLHQRRKVLSVTEEHKKSE</sequence>
<feature type="transmembrane region" description="Helical" evidence="15">
    <location>
        <begin position="292"/>
        <end position="312"/>
    </location>
</feature>
<feature type="chain" id="PRO_5043340225" description="Very-long-chain (3R)-3-hydroxyacyl-CoA dehydratase" evidence="17">
    <location>
        <begin position="18"/>
        <end position="332"/>
    </location>
</feature>
<evidence type="ECO:0000313" key="18">
    <source>
        <dbReference type="EMBL" id="KAK9410526.1"/>
    </source>
</evidence>
<accession>A0AAW1C8Q7</accession>
<dbReference type="InterPro" id="IPR007482">
    <property type="entry name" value="Tyr_Pase-like_PTPLA"/>
</dbReference>
<dbReference type="GO" id="GO:0042761">
    <property type="term" value="P:very long-chain fatty acid biosynthetic process"/>
    <property type="evidence" value="ECO:0007669"/>
    <property type="project" value="TreeGrafter"/>
</dbReference>
<dbReference type="GO" id="GO:0102158">
    <property type="term" value="F:very-long-chain (3R)-3-hydroxyacyl-CoA dehydratase activity"/>
    <property type="evidence" value="ECO:0007669"/>
    <property type="project" value="UniProtKB-EC"/>
</dbReference>
<evidence type="ECO:0000256" key="11">
    <source>
        <dbReference type="ARBA" id="ARBA00023160"/>
    </source>
</evidence>
<feature type="compositionally biased region" description="Basic and acidic residues" evidence="16">
    <location>
        <begin position="99"/>
        <end position="118"/>
    </location>
</feature>
<evidence type="ECO:0000256" key="15">
    <source>
        <dbReference type="RuleBase" id="RU363109"/>
    </source>
</evidence>
<evidence type="ECO:0000256" key="5">
    <source>
        <dbReference type="ARBA" id="ARBA00022516"/>
    </source>
</evidence>
<evidence type="ECO:0000256" key="12">
    <source>
        <dbReference type="ARBA" id="ARBA00023239"/>
    </source>
</evidence>
<evidence type="ECO:0000256" key="10">
    <source>
        <dbReference type="ARBA" id="ARBA00023136"/>
    </source>
</evidence>
<reference evidence="18 19" key="1">
    <citation type="journal article" date="2024" name="Proc. Natl. Acad. Sci. U.S.A.">
        <title>The genetic regulatory architecture and epigenomic basis for age-related changes in rattlesnake venom.</title>
        <authorList>
            <person name="Hogan M.P."/>
            <person name="Holding M.L."/>
            <person name="Nystrom G.S."/>
            <person name="Colston T.J."/>
            <person name="Bartlett D.A."/>
            <person name="Mason A.J."/>
            <person name="Ellsworth S.A."/>
            <person name="Rautsaw R.M."/>
            <person name="Lawrence K.C."/>
            <person name="Strickland J.L."/>
            <person name="He B."/>
            <person name="Fraser P."/>
            <person name="Margres M.J."/>
            <person name="Gilbert D.M."/>
            <person name="Gibbs H.L."/>
            <person name="Parkinson C.L."/>
            <person name="Rokyta D.R."/>
        </authorList>
    </citation>
    <scope>NUCLEOTIDE SEQUENCE [LARGE SCALE GENOMIC DNA]</scope>
    <source>
        <strain evidence="18">DRR0105</strain>
    </source>
</reference>
<keyword evidence="5 15" id="KW-0444">Lipid biosynthesis</keyword>
<feature type="region of interest" description="Disordered" evidence="16">
    <location>
        <begin position="28"/>
        <end position="71"/>
    </location>
</feature>
<keyword evidence="9 15" id="KW-0443">Lipid metabolism</keyword>
<comment type="subcellular location">
    <subcellularLocation>
        <location evidence="15">Endoplasmic reticulum membrane</location>
        <topology evidence="15">Multi-pass membrane protein</topology>
    </subcellularLocation>
    <subcellularLocation>
        <location evidence="1">Membrane</location>
        <topology evidence="1">Multi-pass membrane protein</topology>
    </subcellularLocation>
</comment>
<evidence type="ECO:0000256" key="16">
    <source>
        <dbReference type="SAM" id="MobiDB-lite"/>
    </source>
</evidence>
<dbReference type="EMBL" id="JAOTOJ010000001">
    <property type="protein sequence ID" value="KAK9410526.1"/>
    <property type="molecule type" value="Genomic_DNA"/>
</dbReference>
<evidence type="ECO:0000256" key="13">
    <source>
        <dbReference type="ARBA" id="ARBA00023688"/>
    </source>
</evidence>
<keyword evidence="7 15" id="KW-0276">Fatty acid metabolism</keyword>
<evidence type="ECO:0000256" key="7">
    <source>
        <dbReference type="ARBA" id="ARBA00022832"/>
    </source>
</evidence>
<feature type="region of interest" description="Disordered" evidence="16">
    <location>
        <begin position="86"/>
        <end position="126"/>
    </location>
</feature>
<proteinExistence type="inferred from homology"/>
<keyword evidence="17" id="KW-0732">Signal</keyword>
<feature type="compositionally biased region" description="Polar residues" evidence="16">
    <location>
        <begin position="37"/>
        <end position="47"/>
    </location>
</feature>
<gene>
    <name evidence="18" type="ORF">NXF25_001701</name>
</gene>
<evidence type="ECO:0000256" key="14">
    <source>
        <dbReference type="ARBA" id="ARBA00023727"/>
    </source>
</evidence>
<keyword evidence="8 15" id="KW-1133">Transmembrane helix</keyword>
<keyword evidence="12 15" id="KW-0456">Lyase</keyword>
<evidence type="ECO:0000256" key="4">
    <source>
        <dbReference type="ARBA" id="ARBA00013122"/>
    </source>
</evidence>
<dbReference type="GO" id="GO:0005789">
    <property type="term" value="C:endoplasmic reticulum membrane"/>
    <property type="evidence" value="ECO:0007669"/>
    <property type="project" value="UniProtKB-SubCell"/>
</dbReference>
<keyword evidence="10 15" id="KW-0472">Membrane</keyword>
<keyword evidence="15" id="KW-0256">Endoplasmic reticulum</keyword>
<dbReference type="GO" id="GO:0030497">
    <property type="term" value="P:fatty acid elongation"/>
    <property type="evidence" value="ECO:0007669"/>
    <property type="project" value="TreeGrafter"/>
</dbReference>
<dbReference type="GO" id="GO:0030148">
    <property type="term" value="P:sphingolipid biosynthetic process"/>
    <property type="evidence" value="ECO:0007669"/>
    <property type="project" value="TreeGrafter"/>
</dbReference>
<comment type="similarity">
    <text evidence="3 15">Belongs to the very long-chain fatty acids dehydratase HACD family.</text>
</comment>
<feature type="signal peptide" evidence="17">
    <location>
        <begin position="1"/>
        <end position="17"/>
    </location>
</feature>
<evidence type="ECO:0000256" key="2">
    <source>
        <dbReference type="ARBA" id="ARBA00005194"/>
    </source>
</evidence>
<keyword evidence="11 15" id="KW-0275">Fatty acid biosynthesis</keyword>
<comment type="function">
    <text evidence="15">Catalyzes the third of the four reactions of the long-chain fatty acids elongation cycle. This endoplasmic reticulum-bound enzymatic process, allows the addition of two carbons to the chain of long- and very long-chain fatty acids/VLCFAs per cycle. This enzyme catalyzes the dehydration of the 3-hydroxyacyl-CoA intermediate into trans-2,3-enoyl-CoA, within each cycle of fatty acid elongation. Thereby, it participates to the production of VLCFAs of different chain lengths that are involved in multiple biological processes as precursors of membrane lipids and lipid mediators.</text>
</comment>
<protein>
    <recommendedName>
        <fullName evidence="4 15">Very-long-chain (3R)-3-hydroxyacyl-CoA dehydratase</fullName>
        <ecNumber evidence="4 15">4.2.1.134</ecNumber>
    </recommendedName>
</protein>
<dbReference type="Proteomes" id="UP001474421">
    <property type="component" value="Unassembled WGS sequence"/>
</dbReference>
<evidence type="ECO:0000256" key="17">
    <source>
        <dbReference type="SAM" id="SignalP"/>
    </source>
</evidence>
<evidence type="ECO:0000256" key="9">
    <source>
        <dbReference type="ARBA" id="ARBA00023098"/>
    </source>
</evidence>
<keyword evidence="6 15" id="KW-0812">Transmembrane</keyword>
<dbReference type="PANTHER" id="PTHR11035:SF17">
    <property type="entry name" value="VERY-LONG-CHAIN (3R)-3-HYDROXYACYL-COA DEHYDRATASE 2"/>
    <property type="match status" value="1"/>
</dbReference>
<comment type="caution">
    <text evidence="18">The sequence shown here is derived from an EMBL/GenBank/DDBJ whole genome shotgun (WGS) entry which is preliminary data.</text>
</comment>
<evidence type="ECO:0000256" key="3">
    <source>
        <dbReference type="ARBA" id="ARBA00007811"/>
    </source>
</evidence>